<evidence type="ECO:0000313" key="3">
    <source>
        <dbReference type="Proteomes" id="UP000499080"/>
    </source>
</evidence>
<dbReference type="InterPro" id="IPR052560">
    <property type="entry name" value="RdDP_mobile_element"/>
</dbReference>
<accession>A0A4Y2MZ56</accession>
<keyword evidence="3" id="KW-1185">Reference proteome</keyword>
<evidence type="ECO:0000313" key="2">
    <source>
        <dbReference type="EMBL" id="GBN31819.1"/>
    </source>
</evidence>
<evidence type="ECO:0000259" key="1">
    <source>
        <dbReference type="PROSITE" id="PS50878"/>
    </source>
</evidence>
<dbReference type="GO" id="GO:0003964">
    <property type="term" value="F:RNA-directed DNA polymerase activity"/>
    <property type="evidence" value="ECO:0007669"/>
    <property type="project" value="UniProtKB-KW"/>
</dbReference>
<proteinExistence type="predicted"/>
<dbReference type="PROSITE" id="PS50878">
    <property type="entry name" value="RT_POL"/>
    <property type="match status" value="1"/>
</dbReference>
<name>A0A4Y2MZ56_ARAVE</name>
<dbReference type="PANTHER" id="PTHR36688">
    <property type="entry name" value="ENDO/EXONUCLEASE/PHOSPHATASE DOMAIN-CONTAINING PROTEIN"/>
    <property type="match status" value="1"/>
</dbReference>
<dbReference type="InterPro" id="IPR043502">
    <property type="entry name" value="DNA/RNA_pol_sf"/>
</dbReference>
<protein>
    <submittedName>
        <fullName evidence="2">RNA-directed DNA polymerase from mobile element jockey</fullName>
    </submittedName>
</protein>
<gene>
    <name evidence="2" type="primary">pol_3326</name>
    <name evidence="2" type="ORF">AVEN_199075_1</name>
</gene>
<feature type="domain" description="Reverse transcriptase" evidence="1">
    <location>
        <begin position="1"/>
        <end position="156"/>
    </location>
</feature>
<reference evidence="2 3" key="1">
    <citation type="journal article" date="2019" name="Sci. Rep.">
        <title>Orb-weaving spider Araneus ventricosus genome elucidates the spidroin gene catalogue.</title>
        <authorList>
            <person name="Kono N."/>
            <person name="Nakamura H."/>
            <person name="Ohtoshi R."/>
            <person name="Moran D.A.P."/>
            <person name="Shinohara A."/>
            <person name="Yoshida Y."/>
            <person name="Fujiwara M."/>
            <person name="Mori M."/>
            <person name="Tomita M."/>
            <person name="Arakawa K."/>
        </authorList>
    </citation>
    <scope>NUCLEOTIDE SEQUENCE [LARGE SCALE GENOMIC DNA]</scope>
</reference>
<dbReference type="AlphaFoldDB" id="A0A4Y2MZ56"/>
<keyword evidence="2" id="KW-0548">Nucleotidyltransferase</keyword>
<dbReference type="Proteomes" id="UP000499080">
    <property type="component" value="Unassembled WGS sequence"/>
</dbReference>
<dbReference type="EMBL" id="BGPR01008138">
    <property type="protein sequence ID" value="GBN31819.1"/>
    <property type="molecule type" value="Genomic_DNA"/>
</dbReference>
<sequence>MISAGFENKEHTDAVFLDVQKAFDRVWLNGLIYKLITHNTPPPLIKLITSFLLNRKFSVRVNATLSKLRQIQAGVPQGAKLSPALFSIFINDIPQKHNTTLCIYADDTAILSKNKNTRYITSALNKHIQKLECWFHKWKIAINTSKAEAVLFTRNL</sequence>
<dbReference type="Gene3D" id="3.30.70.270">
    <property type="match status" value="1"/>
</dbReference>
<dbReference type="PANTHER" id="PTHR36688:SF1">
    <property type="entry name" value="ENDONUCLEASE_EXONUCLEASE_PHOSPHATASE DOMAIN-CONTAINING PROTEIN"/>
    <property type="match status" value="1"/>
</dbReference>
<dbReference type="InterPro" id="IPR043128">
    <property type="entry name" value="Rev_trsase/Diguanyl_cyclase"/>
</dbReference>
<dbReference type="InterPro" id="IPR000477">
    <property type="entry name" value="RT_dom"/>
</dbReference>
<keyword evidence="2" id="KW-0695">RNA-directed DNA polymerase</keyword>
<comment type="caution">
    <text evidence="2">The sequence shown here is derived from an EMBL/GenBank/DDBJ whole genome shotgun (WGS) entry which is preliminary data.</text>
</comment>
<keyword evidence="2" id="KW-0808">Transferase</keyword>
<dbReference type="SUPFAM" id="SSF56672">
    <property type="entry name" value="DNA/RNA polymerases"/>
    <property type="match status" value="1"/>
</dbReference>
<organism evidence="2 3">
    <name type="scientific">Araneus ventricosus</name>
    <name type="common">Orbweaver spider</name>
    <name type="synonym">Epeira ventricosa</name>
    <dbReference type="NCBI Taxonomy" id="182803"/>
    <lineage>
        <taxon>Eukaryota</taxon>
        <taxon>Metazoa</taxon>
        <taxon>Ecdysozoa</taxon>
        <taxon>Arthropoda</taxon>
        <taxon>Chelicerata</taxon>
        <taxon>Arachnida</taxon>
        <taxon>Araneae</taxon>
        <taxon>Araneomorphae</taxon>
        <taxon>Entelegynae</taxon>
        <taxon>Araneoidea</taxon>
        <taxon>Araneidae</taxon>
        <taxon>Araneus</taxon>
    </lineage>
</organism>
<dbReference type="Pfam" id="PF00078">
    <property type="entry name" value="RVT_1"/>
    <property type="match status" value="1"/>
</dbReference>
<dbReference type="OrthoDB" id="416454at2759"/>